<accession>A0A2M7VDH2</accession>
<keyword evidence="1" id="KW-0732">Signal</keyword>
<dbReference type="InterPro" id="IPR008979">
    <property type="entry name" value="Galactose-bd-like_sf"/>
</dbReference>
<dbReference type="Proteomes" id="UP000230405">
    <property type="component" value="Unassembled WGS sequence"/>
</dbReference>
<name>A0A2M7VDH2_9BACT</name>
<gene>
    <name evidence="4" type="ORF">COX77_04365</name>
</gene>
<dbReference type="SUPFAM" id="SSF51004">
    <property type="entry name" value="C-terminal (heme d1) domain of cytochrome cd1-nitrite reductase"/>
    <property type="match status" value="1"/>
</dbReference>
<dbReference type="InterPro" id="IPR011048">
    <property type="entry name" value="Haem_d1_sf"/>
</dbReference>
<evidence type="ECO:0000313" key="4">
    <source>
        <dbReference type="EMBL" id="PIZ98476.1"/>
    </source>
</evidence>
<dbReference type="SUPFAM" id="SSF81296">
    <property type="entry name" value="E set domains"/>
    <property type="match status" value="4"/>
</dbReference>
<dbReference type="Gene3D" id="2.60.120.560">
    <property type="entry name" value="Exo-inulinase, domain 1"/>
    <property type="match status" value="1"/>
</dbReference>
<protein>
    <recommendedName>
        <fullName evidence="3">IPT/TIG domain-containing protein</fullName>
    </recommendedName>
</protein>
<evidence type="ECO:0000256" key="1">
    <source>
        <dbReference type="ARBA" id="ARBA00022729"/>
    </source>
</evidence>
<feature type="transmembrane region" description="Helical" evidence="2">
    <location>
        <begin position="48"/>
        <end position="68"/>
    </location>
</feature>
<dbReference type="InterPro" id="IPR002909">
    <property type="entry name" value="IPT_dom"/>
</dbReference>
<dbReference type="Gene3D" id="2.60.120.260">
    <property type="entry name" value="Galactose-binding domain-like"/>
    <property type="match status" value="3"/>
</dbReference>
<keyword evidence="2" id="KW-0812">Transmembrane</keyword>
<feature type="transmembrane region" description="Helical" evidence="2">
    <location>
        <begin position="89"/>
        <end position="111"/>
    </location>
</feature>
<keyword evidence="2" id="KW-1133">Transmembrane helix</keyword>
<dbReference type="InterPro" id="IPR014756">
    <property type="entry name" value="Ig_E-set"/>
</dbReference>
<dbReference type="Gene3D" id="2.60.40.10">
    <property type="entry name" value="Immunoglobulins"/>
    <property type="match status" value="9"/>
</dbReference>
<dbReference type="Pfam" id="PF18895">
    <property type="entry name" value="T4SS_pilin"/>
    <property type="match status" value="1"/>
</dbReference>
<dbReference type="InterPro" id="IPR013517">
    <property type="entry name" value="FG-GAP"/>
</dbReference>
<dbReference type="PANTHER" id="PTHR46580:SF4">
    <property type="entry name" value="ATP_GTP-BINDING PROTEIN"/>
    <property type="match status" value="1"/>
</dbReference>
<sequence length="4615" mass="504829">MKRINLLILIIIITAILCPSFVLAAVDLGVNTAADIGLGQTDLKTIIVNIIKVLLGLLGLVAIIFILYGGYTYLTAGGNEEKVTRARKILINATIGLVVILSAFAITSFIFSTLSDATGLNNGINNNGNVNLPPGGSTNLYINQWQPSNNSVNAPRNVVVYAFFNKTLDATSVTADDIVFNKEVGTGGVAFDFQVIDRAIKIIQKNPCDVEGVEYCLGETTGYYIQIVNNIKSTDGKDLICDNNLYPCESHFTTGTIIDLTGPVLTIVQPVSYSQIGDGVLTNVLAQAQDETGISYVSFQANEVNTQPESMVTSEPYQVNWQVSGYPEGSTVNLRARAEDLCGNVSESSVVPVIIRPAHCFNRVQDESETGIDCGDGCGACLGESCDSNPSPSCEPNFSACAVGSCDQVQCTCQLNPVILNILPDNGAVGNYITIFGQGFGSTPGTITFLGTPVSGDEKVAPLAACINAWSETQIIIELPVGAVTGGIKLATSGNRIDTTLDELGWQGNFTVNTTVRPGVCNINPAAGVALSASDLYGKQFTTQSTGNAVVTGGVTAAVNDWHDQNIESVIPNLNPGSVSVHVKVAGENSNPVFYQVVPDILRPSIAYLEPANGPLSTYVTIHGDNFGYNPADILVRFVNSGKGLTYPADLDFPTVCGTGLMNNNEILVKVPRVIAGELGAWEVIVDRSNKLSNAEIFTVDTTPLLSGMCLLSPDNGPITTPVDIYGEGFGLVSGLITFAADKIAAITEWTNAHTKTAVPIGSVTGPVAVKSSSGAQGNSINFSVGACVANSCVPGKECCGDGICRTTGNCAANTGADEYSWNFTTGQHLSPFIVEQVWPECEDACINAVLGIKFSNPLDMDSISDMSIGVYPCTDEQCDNLGPEIQYRYIENEVGYYDSANYILTIVPKNNLQINKKYRAVIKTGELYLVNTEGGLIENINYSTNGIFDDAYSWIFKTADRLCTLSRAGVQPNNTVLYRAEETADLTAYAYSDPDSCSPRGQQLDAYQFDWDWNSVPASIVTAMEKDVDNNGKQDPIATMKSTGPPFQDGVANVSASTLGHSSTVPVNVDLDIPVISGITPDNGMIRKDIKTLVTILGNNFGNLPNDSYVLLGNDRTGYNRVKIADCTNSWSNTQIIIEMPLNTWSGDRVKVVKNTGSAISTQTFTVNNTLRPALCSITPTFGTDDSLVTITGYNFGDTKENSTVYFGQRTVDKIDSWSNTSISARVPVGADGGPAYVKVLGTDSNTLNFDMSPYIDYLSPGAGPVRQYVSIYGGNFGNGYVQFGDTIANIADCEGSWTNKLIIAEVPESMKTGTYDVKVVKNGKLYFRDDFNMTDIDVNKWSFNKVANWRIINNSISVQSATVKQIMFSKQVVTSTDYVYNAKIKPNYPWPVGLVFNYANNNYYLLEMAEYPYTSIYTNPVTGQTSTYVYSDFKGLRIKRNGVVMAATESWIFSRNRWYDLRIEKRGGLITVFIDGTQRLSFQDPTPLPNGSVGLYSDYGYYVAFDNVIVGALDTNNIESNKKPFSINTNPLGVNLCALEPDYGKAGNQTYLRGDNFISYSNIVGTKKGAQFSAVSGSCLVNDGQYIGSCSNFTADYAFNFPTTGYYRLSAKTDNYSEDLTAIDIQHQVKVYINGVYRAEFYNLASTPDIQTGIVDLGQVPSGNHTVRLSWVNDWWGYGQGMLGDSNMRIHQVDILGERNDSKPIFTNNVQTSVNSSGMNFLNTTITAAVKSGPVKVLKNVVSGRTCIGFHIGSWCPGNVYQDSIITVESNTVPFYYNADGCMFATDSSMDPSFPPVAVENSQAVGTLATDGKYVYGKSWSSYDEYDRVINKIGTGYQGTVAGKDYGALATVTGSISLTYAPDGFLYNDACSGNNLEKIDINTGQKTTFTVSAGLLSRDSGVTGSGCKMITSDGQYMYSLSYGHDGFVYNGFKVRVYDPANGWSLVREWVSGQDSFYTDGIIADGKYVYALAWTGTVRKMDVTTGQIIDQWSTHQGHPIGHGSNVISGQYDWINKKVYLGDLVETGREIGQGIYPATGPAYLYRYSCNTEDIPTSDFFITEVKPVTPPPAPRNSLIRLFFNNNIEPTSFANEDVLVQNITPTEPEDLAYTANITGNLLELTANATCPAPNTNLFCWPALSTIKVTTNEGSIMATDAKALGCFNGKCTHQFASSNAIDLTPPSISIIEPVNNARITQNSVVPIIAEATDDSGVSYVEFFVDDQQKARVATAMAFETNRSYETVYYGTRALSADFNKDGYEDLAIFTYWGTSYDILLNNGQGKFLPRKNYSLGENYIYSSPVIGDINNDGYSDIIILSMWSNGKYAVILNKGNGQFKDPVWHETGFNYTYRAVLGDFDKDGDLDMAISNYASYYSSISVALYKNTNGTFSQYQTINYGNTYSNYPRGIVATDFNNDGYADLAVYKNSWDSNDSKRLYIYLSAGASGQMLEKSTSKRADWITDMVAGDFNNDGNQDLAYVSYYYYNYGPGEVLYGNGDGTFGNIQAIKQYTSSSYSNYNYLQAINVDHDGGDDLVINNSWPYQITYLISNGYTFAKEKIISTASGWHENFAFVDVNNDEYLDLAIPDYSGSTQIFENNQDTTFGINRIMSTQPGTTSFQAQDLDGDNIPELVVAASNQYSYYTNSANSYISVYRSNSVNNVSYQNVWQKAVSMKYVSGTGTYTTTGAPQAVGLSDFNKDQYQDIAISNYRWDVSDRQVYLSTGKLNWATATYLPSQSSIGIYGHMEIGDLDGGGDPDLLSVSMKNKFEAKINNGQGVFTEQIIDPGTIEQWSINAIAWADLNGDGKSDLIYSSNDSLNIVYNNKGQYDFTQKISYIDDWIQDILTADIDNDGDQDILVSANANRGWLSVYKNIGGEFQSRRIPLASNTYAWSGATGDLNNDGLVDFVNLDSNGKVSVLYNQGNGNFGQETVLKLMSYSYGYSDDKIKIVDVNRDNVPDVLVVDSSGSGIIFVYNKQDTNLYSWNWDTVGLAKNTTHKLQAKAYDLDSNAKLSSPINVTIVAEHCTNLVQDEDETGIDCGGVDCLVCPQSGDFHIVSKRPEGSGVCTNEAVRVTFNKPMDRVSISNSSVQVRCRGRDCPVGGVVSGTFSFTDLQDSAPKTFIFYPNLPNQQWLPFLEYQVYLLAGQIRSLDGDLLAPQSWQFDSSDAQCAVDKIELTPPSATVGINKETIFTALVKDKYDNNLTNALENWSSADATIANINPAIINGDFSDDLTGWSSFVTGTSEEIVAIEDLNNNKYLTITGSGRAEEAEAYIIAQQFIDIERDSNYALSFNVRVSDGVRKAGVEIWYVNDENNRKERLFESDFIGQTDWSYHSFNFDISSGKIELNCYLQDQDDHNPTYISCDNLQLIRGDSNINEIQYFQGLSEGQTKAQARIGNIVGDADLNVELAPDAPRILEEPSCSNGKIQSPSPQRNATNVCRQAAVSALFTQDLDPTTVNNANIYLAREQESACQSGFLPWQKIKNLWRMLLKNTTLNSLAAVDKWWCPVSGRVTPFYQNDKVRGFIFSPDTNLGNSVHYRMTVTTGVKSITGVPVAVNDSWSFATATDADCAVATVSVEPATKDDLAIGVKQNYTSMAYTNQCFLINSSGLNWSWSSANRTIAQVLPAVNNQDFEDDDAGLSPTIWQAADNLESWQVVSVGAPHGNAVTQTAPNAKNYLYQNISGLIPNKSYHITVWFKRTGPTDAGTGQIWFNDIAIPLTGNYNTWNQIDITRPIMQDELQIRLIINSGTVYFDDINIEMVGDTQDVLSLTVGQTTVNATTSGKNGSGSLKVIPGNCGNNRLDPEEICDFVLAEVGEVAVFNPSDLTCEKKGYSRGGTLQCTSACQLDTNLCLPGLPPINECINKEVSVFFRDRVDPNSLNSNGTGLTCLSGPEEGNSCSDHVDCPDSYCGVVNPGRVELREMDISCRPVVKSDSGNRLLTLYDQLRNFIKVKVLRAANCNGTSLSIQVYVNRIGPYSKIYVLPVTGLQANKYYTLTVAGGSDGISFLPTGYMATDYTSSFSTGLQTCLLDRVEITPSAYSFNEANKSATFSATAYDQNNNAITNASYTWSVVGNGSLVSLVNPNNRFTTLSASGAGNGDITLHVNVNAGAYGQGQAELPINIFLCSLPWTYQESNFNFSTRYCRTQDKNIVYNSNMETDIDSNNIADGYDQWHGELHKPHEIKIVSEANNKYWQLYSRGEDQGGEIEEYMIVSQAIMSIVPGKKYTFSSKIKTTMPGASGNCNDGFALMELWELNANGVRIPGQSSNTTICSTADWQTKAITRQVSANAKGVEINCGLRVSSNENAITVSCDDWQLEANDQATVYQAGNVLPALEMKPGTVIVGELTNNLFTLSKYGIYDAIGVRTYANYNHFSPQAWYQNNAKYQGSPTSLAVNKYSAINEGRSTYINFANVVNTDQVYTNILLISYTDQANTITQTIYNDFYKNLTFNSNLTDVNSREKLARDTKRWEDIYQLRTLLQSYKSLNNNYPILLSGTYLPNTSVSAWDSWQSTFGTILGGTVPQDPVNTHQNCPAGYDPITCWRPATATYYCSNSHVYKYKYETNSYNIFMNFEFDGRYWMHGFNSIYPPDRTSIGNSTSCESVKITPTTISNNIY</sequence>
<evidence type="ECO:0000256" key="2">
    <source>
        <dbReference type="SAM" id="Phobius"/>
    </source>
</evidence>
<reference evidence="5" key="1">
    <citation type="submission" date="2017-09" db="EMBL/GenBank/DDBJ databases">
        <title>Depth-based differentiation of microbial function through sediment-hosted aquifers and enrichment of novel symbionts in the deep terrestrial subsurface.</title>
        <authorList>
            <person name="Probst A.J."/>
            <person name="Ladd B."/>
            <person name="Jarett J.K."/>
            <person name="Geller-Mcgrath D.E."/>
            <person name="Sieber C.M.K."/>
            <person name="Emerson J.B."/>
            <person name="Anantharaman K."/>
            <person name="Thomas B.C."/>
            <person name="Malmstrom R."/>
            <person name="Stieglmeier M."/>
            <person name="Klingl A."/>
            <person name="Woyke T."/>
            <person name="Ryan C.M."/>
            <person name="Banfield J.F."/>
        </authorList>
    </citation>
    <scope>NUCLEOTIDE SEQUENCE [LARGE SCALE GENOMIC DNA]</scope>
</reference>
<dbReference type="Pfam" id="PF17957">
    <property type="entry name" value="Big_7"/>
    <property type="match status" value="2"/>
</dbReference>
<dbReference type="EMBL" id="PFPO01000085">
    <property type="protein sequence ID" value="PIZ98476.1"/>
    <property type="molecule type" value="Genomic_DNA"/>
</dbReference>
<dbReference type="Pfam" id="PF01833">
    <property type="entry name" value="TIG"/>
    <property type="match status" value="2"/>
</dbReference>
<dbReference type="Gene3D" id="2.130.10.130">
    <property type="entry name" value="Integrin alpha, N-terminal"/>
    <property type="match status" value="4"/>
</dbReference>
<evidence type="ECO:0000259" key="3">
    <source>
        <dbReference type="Pfam" id="PF01833"/>
    </source>
</evidence>
<feature type="domain" description="IPT/TIG" evidence="3">
    <location>
        <begin position="1178"/>
        <end position="1245"/>
    </location>
</feature>
<dbReference type="Pfam" id="PF13517">
    <property type="entry name" value="FG-GAP_3"/>
    <property type="match status" value="5"/>
</dbReference>
<dbReference type="SUPFAM" id="SSF49785">
    <property type="entry name" value="Galactose-binding domain-like"/>
    <property type="match status" value="1"/>
</dbReference>
<dbReference type="InterPro" id="IPR028994">
    <property type="entry name" value="Integrin_alpha_N"/>
</dbReference>
<dbReference type="PANTHER" id="PTHR46580">
    <property type="entry name" value="SENSOR KINASE-RELATED"/>
    <property type="match status" value="1"/>
</dbReference>
<dbReference type="InterPro" id="IPR043993">
    <property type="entry name" value="T4SS_pilin"/>
</dbReference>
<feature type="domain" description="IPT/TIG" evidence="3">
    <location>
        <begin position="1075"/>
        <end position="1167"/>
    </location>
</feature>
<organism evidence="4 5">
    <name type="scientific">Candidatus Komeilibacteria bacterium CG_4_10_14_0_2_um_filter_37_10</name>
    <dbReference type="NCBI Taxonomy" id="1974470"/>
    <lineage>
        <taxon>Bacteria</taxon>
        <taxon>Candidatus Komeiliibacteriota</taxon>
    </lineage>
</organism>
<dbReference type="InterPro" id="IPR013783">
    <property type="entry name" value="Ig-like_fold"/>
</dbReference>
<proteinExistence type="predicted"/>
<dbReference type="SUPFAM" id="SSF69318">
    <property type="entry name" value="Integrin alpha N-terminal domain"/>
    <property type="match status" value="2"/>
</dbReference>
<keyword evidence="2" id="KW-0472">Membrane</keyword>
<comment type="caution">
    <text evidence="4">The sequence shown here is derived from an EMBL/GenBank/DDBJ whole genome shotgun (WGS) entry which is preliminary data.</text>
</comment>
<evidence type="ECO:0000313" key="5">
    <source>
        <dbReference type="Proteomes" id="UP000230405"/>
    </source>
</evidence>